<feature type="transmembrane region" description="Helical" evidence="2">
    <location>
        <begin position="12"/>
        <end position="37"/>
    </location>
</feature>
<evidence type="ECO:0000313" key="4">
    <source>
        <dbReference type="Proteomes" id="UP000258309"/>
    </source>
</evidence>
<dbReference type="AlphaFoldDB" id="A0A3E2HAS3"/>
<proteinExistence type="predicted"/>
<keyword evidence="4" id="KW-1185">Reference proteome</keyword>
<feature type="non-terminal residue" evidence="3">
    <location>
        <position position="135"/>
    </location>
</feature>
<evidence type="ECO:0000256" key="1">
    <source>
        <dbReference type="SAM" id="MobiDB-lite"/>
    </source>
</evidence>
<dbReference type="EMBL" id="NCSJ02000099">
    <property type="protein sequence ID" value="RFU30470.1"/>
    <property type="molecule type" value="Genomic_DNA"/>
</dbReference>
<name>A0A3E2HAS3_SCYLI</name>
<keyword evidence="2" id="KW-0812">Transmembrane</keyword>
<organism evidence="3 4">
    <name type="scientific">Scytalidium lignicola</name>
    <name type="common">Hyphomycete</name>
    <dbReference type="NCBI Taxonomy" id="5539"/>
    <lineage>
        <taxon>Eukaryota</taxon>
        <taxon>Fungi</taxon>
        <taxon>Dikarya</taxon>
        <taxon>Ascomycota</taxon>
        <taxon>Pezizomycotina</taxon>
        <taxon>Leotiomycetes</taxon>
        <taxon>Leotiomycetes incertae sedis</taxon>
        <taxon>Scytalidium</taxon>
    </lineage>
</organism>
<keyword evidence="2" id="KW-1133">Transmembrane helix</keyword>
<feature type="region of interest" description="Disordered" evidence="1">
    <location>
        <begin position="88"/>
        <end position="135"/>
    </location>
</feature>
<evidence type="ECO:0000256" key="2">
    <source>
        <dbReference type="SAM" id="Phobius"/>
    </source>
</evidence>
<evidence type="ECO:0000313" key="3">
    <source>
        <dbReference type="EMBL" id="RFU30470.1"/>
    </source>
</evidence>
<reference evidence="3 4" key="1">
    <citation type="submission" date="2018-05" db="EMBL/GenBank/DDBJ databases">
        <title>Draft genome sequence of Scytalidium lignicola DSM 105466, a ubiquitous saprotrophic fungus.</title>
        <authorList>
            <person name="Buettner E."/>
            <person name="Gebauer A.M."/>
            <person name="Hofrichter M."/>
            <person name="Liers C."/>
            <person name="Kellner H."/>
        </authorList>
    </citation>
    <scope>NUCLEOTIDE SEQUENCE [LARGE SCALE GENOMIC DNA]</scope>
    <source>
        <strain evidence="3 4">DSM 105466</strain>
    </source>
</reference>
<feature type="non-terminal residue" evidence="3">
    <location>
        <position position="1"/>
    </location>
</feature>
<dbReference type="Proteomes" id="UP000258309">
    <property type="component" value="Unassembled WGS sequence"/>
</dbReference>
<feature type="compositionally biased region" description="Polar residues" evidence="1">
    <location>
        <begin position="125"/>
        <end position="135"/>
    </location>
</feature>
<keyword evidence="2" id="KW-0472">Membrane</keyword>
<dbReference type="OrthoDB" id="10369945at2759"/>
<gene>
    <name evidence="3" type="ORF">B7463_g5872</name>
</gene>
<accession>A0A3E2HAS3</accession>
<protein>
    <submittedName>
        <fullName evidence="3">Uncharacterized protein</fullName>
    </submittedName>
</protein>
<sequence>MAPYHHSSHLSAGAGGGIGIVGLIVIVASIIFICVAISEHKKAKQLQASHNIPISWSHILGKAALYALTFGLASCLCAECCGITGDDGNAPAQQPQMDQTGDGFVSDPMMPPPQPTFQPQMDWTPVQSAAQDPVL</sequence>
<comment type="caution">
    <text evidence="3">The sequence shown here is derived from an EMBL/GenBank/DDBJ whole genome shotgun (WGS) entry which is preliminary data.</text>
</comment>